<reference evidence="3" key="1">
    <citation type="submission" date="2021-01" db="EMBL/GenBank/DDBJ databases">
        <authorList>
            <person name="Corre E."/>
            <person name="Pelletier E."/>
            <person name="Niang G."/>
            <person name="Scheremetjew M."/>
            <person name="Finn R."/>
            <person name="Kale V."/>
            <person name="Holt S."/>
            <person name="Cochrane G."/>
            <person name="Meng A."/>
            <person name="Brown T."/>
            <person name="Cohen L."/>
        </authorList>
    </citation>
    <scope>NUCLEOTIDE SEQUENCE</scope>
    <source>
        <strain evidence="3">CCMP127</strain>
    </source>
</reference>
<protein>
    <submittedName>
        <fullName evidence="3">Uncharacterized protein</fullName>
    </submittedName>
</protein>
<keyword evidence="2" id="KW-0732">Signal</keyword>
<sequence>MAHVKLMFLAGLLALILVVLWSSVGGGSYETERVPAPPRHPVEPERNGNEPLGREDDLRPSGSRTRIKPVLQASPIMAPTLSPIQAVIPSDVDSSQSTGPIPNNATSSRDDFSKDFRFCRLTELVPTDPAKAALPGHQLPVRYQCTGKDYNKFAQNLTALVQSQIKSGERPPTWGHRPAPLPDDKSLFVFGNSHLRQTAVAWMCQYADQLVDVSHYGDDMDEFMVTRAQFQNNAKFWLVVNSWVPYTENWPQHLAEQLKFKDTAALQSEMDGVVVGLFNKCTNTSSSTSNFAAHMEAVMVNRTDMPCGDNGPSITSIANVFDSQPILFIPMYSVSRNSVARHTQNELKKLKNRKTGALNPRRYIEFMGNECGSNSKLGVTKCRNNGRAKENMHRCMGPLGSHPDLIAWDAAEYFFAELSR</sequence>
<gene>
    <name evidence="3" type="ORF">ACOF00016_LOCUS1324</name>
</gene>
<feature type="compositionally biased region" description="Polar residues" evidence="1">
    <location>
        <begin position="92"/>
        <end position="107"/>
    </location>
</feature>
<feature type="region of interest" description="Disordered" evidence="1">
    <location>
        <begin position="90"/>
        <end position="109"/>
    </location>
</feature>
<evidence type="ECO:0000313" key="3">
    <source>
        <dbReference type="EMBL" id="CAE0403101.1"/>
    </source>
</evidence>
<proteinExistence type="predicted"/>
<name>A0A7S3KYC1_9STRA</name>
<evidence type="ECO:0000256" key="2">
    <source>
        <dbReference type="SAM" id="SignalP"/>
    </source>
</evidence>
<organism evidence="3">
    <name type="scientific">Amphora coffeiformis</name>
    <dbReference type="NCBI Taxonomy" id="265554"/>
    <lineage>
        <taxon>Eukaryota</taxon>
        <taxon>Sar</taxon>
        <taxon>Stramenopiles</taxon>
        <taxon>Ochrophyta</taxon>
        <taxon>Bacillariophyta</taxon>
        <taxon>Bacillariophyceae</taxon>
        <taxon>Bacillariophycidae</taxon>
        <taxon>Thalassiophysales</taxon>
        <taxon>Catenulaceae</taxon>
        <taxon>Amphora</taxon>
    </lineage>
</organism>
<dbReference type="AlphaFoldDB" id="A0A7S3KYC1"/>
<dbReference type="EMBL" id="HBIM01001515">
    <property type="protein sequence ID" value="CAE0403101.1"/>
    <property type="molecule type" value="Transcribed_RNA"/>
</dbReference>
<evidence type="ECO:0000256" key="1">
    <source>
        <dbReference type="SAM" id="MobiDB-lite"/>
    </source>
</evidence>
<accession>A0A7S3KYC1</accession>
<feature type="region of interest" description="Disordered" evidence="1">
    <location>
        <begin position="30"/>
        <end position="64"/>
    </location>
</feature>
<feature type="chain" id="PRO_5031359544" evidence="2">
    <location>
        <begin position="27"/>
        <end position="420"/>
    </location>
</feature>
<feature type="compositionally biased region" description="Basic and acidic residues" evidence="1">
    <location>
        <begin position="40"/>
        <end position="59"/>
    </location>
</feature>
<feature type="signal peptide" evidence="2">
    <location>
        <begin position="1"/>
        <end position="26"/>
    </location>
</feature>